<evidence type="ECO:0000313" key="2">
    <source>
        <dbReference type="EMBL" id="GAH85618.1"/>
    </source>
</evidence>
<dbReference type="AlphaFoldDB" id="X1KUG7"/>
<reference evidence="2" key="1">
    <citation type="journal article" date="2014" name="Front. Microbiol.">
        <title>High frequency of phylogenetically diverse reductive dehalogenase-homologous genes in deep subseafloor sedimentary metagenomes.</title>
        <authorList>
            <person name="Kawai M."/>
            <person name="Futagami T."/>
            <person name="Toyoda A."/>
            <person name="Takaki Y."/>
            <person name="Nishi S."/>
            <person name="Hori S."/>
            <person name="Arai W."/>
            <person name="Tsubouchi T."/>
            <person name="Morono Y."/>
            <person name="Uchiyama I."/>
            <person name="Ito T."/>
            <person name="Fujiyama A."/>
            <person name="Inagaki F."/>
            <person name="Takami H."/>
        </authorList>
    </citation>
    <scope>NUCLEOTIDE SEQUENCE</scope>
    <source>
        <strain evidence="2">Expedition CK06-06</strain>
    </source>
</reference>
<dbReference type="EMBL" id="BARU01045202">
    <property type="protein sequence ID" value="GAH85618.1"/>
    <property type="molecule type" value="Genomic_DNA"/>
</dbReference>
<organism evidence="2">
    <name type="scientific">marine sediment metagenome</name>
    <dbReference type="NCBI Taxonomy" id="412755"/>
    <lineage>
        <taxon>unclassified sequences</taxon>
        <taxon>metagenomes</taxon>
        <taxon>ecological metagenomes</taxon>
    </lineage>
</organism>
<keyword evidence="1" id="KW-0472">Membrane</keyword>
<evidence type="ECO:0000256" key="1">
    <source>
        <dbReference type="SAM" id="Phobius"/>
    </source>
</evidence>
<proteinExistence type="predicted"/>
<gene>
    <name evidence="2" type="ORF">S03H2_68684</name>
</gene>
<feature type="non-terminal residue" evidence="2">
    <location>
        <position position="1"/>
    </location>
</feature>
<keyword evidence="1" id="KW-0812">Transmembrane</keyword>
<sequence length="50" mass="5318">GKWVIPESWGIMCLTCLILGVVLYIVIAIACDKAGAKMDLGEHTIDKTGA</sequence>
<feature type="transmembrane region" description="Helical" evidence="1">
    <location>
        <begin position="6"/>
        <end position="30"/>
    </location>
</feature>
<accession>X1KUG7</accession>
<name>X1KUG7_9ZZZZ</name>
<protein>
    <submittedName>
        <fullName evidence="2">Uncharacterized protein</fullName>
    </submittedName>
</protein>
<comment type="caution">
    <text evidence="2">The sequence shown here is derived from an EMBL/GenBank/DDBJ whole genome shotgun (WGS) entry which is preliminary data.</text>
</comment>
<keyword evidence="1" id="KW-1133">Transmembrane helix</keyword>